<evidence type="ECO:0000259" key="2">
    <source>
        <dbReference type="PROSITE" id="PS50003"/>
    </source>
</evidence>
<feature type="domain" description="PH" evidence="2">
    <location>
        <begin position="578"/>
        <end position="676"/>
    </location>
</feature>
<feature type="compositionally biased region" description="Polar residues" evidence="1">
    <location>
        <begin position="232"/>
        <end position="242"/>
    </location>
</feature>
<dbReference type="Gene3D" id="1.20.900.10">
    <property type="entry name" value="Dbl homology (DH) domain"/>
    <property type="match status" value="1"/>
</dbReference>
<dbReference type="PROSITE" id="PS50003">
    <property type="entry name" value="PH_DOMAIN"/>
    <property type="match status" value="1"/>
</dbReference>
<dbReference type="EMBL" id="KB306751">
    <property type="protein sequence ID" value="ELT99593.1"/>
    <property type="molecule type" value="Genomic_DNA"/>
</dbReference>
<feature type="domain" description="PDZ" evidence="4">
    <location>
        <begin position="118"/>
        <end position="195"/>
    </location>
</feature>
<evidence type="ECO:0000256" key="1">
    <source>
        <dbReference type="SAM" id="MobiDB-lite"/>
    </source>
</evidence>
<dbReference type="Pfam" id="PF17820">
    <property type="entry name" value="PDZ_6"/>
    <property type="match status" value="1"/>
</dbReference>
<feature type="domain" description="DH" evidence="3">
    <location>
        <begin position="302"/>
        <end position="492"/>
    </location>
</feature>
<dbReference type="SMART" id="SM00325">
    <property type="entry name" value="RhoGEF"/>
    <property type="match status" value="1"/>
</dbReference>
<reference evidence="7" key="1">
    <citation type="submission" date="2012-12" db="EMBL/GenBank/DDBJ databases">
        <authorList>
            <person name="Hellsten U."/>
            <person name="Grimwood J."/>
            <person name="Chapman J.A."/>
            <person name="Shapiro H."/>
            <person name="Aerts A."/>
            <person name="Otillar R.P."/>
            <person name="Terry A.Y."/>
            <person name="Boore J.L."/>
            <person name="Simakov O."/>
            <person name="Marletaz F."/>
            <person name="Cho S.-J."/>
            <person name="Edsinger-Gonzales E."/>
            <person name="Havlak P."/>
            <person name="Kuo D.-H."/>
            <person name="Larsson T."/>
            <person name="Lv J."/>
            <person name="Arendt D."/>
            <person name="Savage R."/>
            <person name="Osoegawa K."/>
            <person name="de Jong P."/>
            <person name="Lindberg D.R."/>
            <person name="Seaver E.C."/>
            <person name="Weisblat D.A."/>
            <person name="Putnam N.H."/>
            <person name="Grigoriev I.V."/>
            <person name="Rokhsar D.S."/>
        </authorList>
    </citation>
    <scope>NUCLEOTIDE SEQUENCE</scope>
    <source>
        <strain evidence="7">I ESC-2004</strain>
    </source>
</reference>
<dbReference type="InterPro" id="IPR041489">
    <property type="entry name" value="PDZ_6"/>
</dbReference>
<evidence type="ECO:0000259" key="3">
    <source>
        <dbReference type="PROSITE" id="PS50010"/>
    </source>
</evidence>
<feature type="compositionally biased region" description="Low complexity" evidence="1">
    <location>
        <begin position="243"/>
        <end position="270"/>
    </location>
</feature>
<dbReference type="SMART" id="SM00233">
    <property type="entry name" value="PH"/>
    <property type="match status" value="1"/>
</dbReference>
<dbReference type="Proteomes" id="UP000014760">
    <property type="component" value="Unassembled WGS sequence"/>
</dbReference>
<dbReference type="PROSITE" id="PS50010">
    <property type="entry name" value="DH_2"/>
    <property type="match status" value="1"/>
</dbReference>
<gene>
    <name evidence="5" type="ORF">CAPTEDRAFT_201752</name>
</gene>
<dbReference type="SMART" id="SM00228">
    <property type="entry name" value="PDZ"/>
    <property type="match status" value="1"/>
</dbReference>
<feature type="region of interest" description="Disordered" evidence="1">
    <location>
        <begin position="191"/>
        <end position="281"/>
    </location>
</feature>
<dbReference type="SUPFAM" id="SSF50156">
    <property type="entry name" value="PDZ domain-like"/>
    <property type="match status" value="1"/>
</dbReference>
<dbReference type="STRING" id="283909.R7U058"/>
<accession>R7U058</accession>
<evidence type="ECO:0008006" key="8">
    <source>
        <dbReference type="Google" id="ProtNLM"/>
    </source>
</evidence>
<dbReference type="AlphaFoldDB" id="R7U058"/>
<dbReference type="InterPro" id="IPR011993">
    <property type="entry name" value="PH-like_dom_sf"/>
</dbReference>
<dbReference type="OMA" id="DFMHAGM"/>
<dbReference type="InterPro" id="IPR001478">
    <property type="entry name" value="PDZ"/>
</dbReference>
<dbReference type="GO" id="GO:0005886">
    <property type="term" value="C:plasma membrane"/>
    <property type="evidence" value="ECO:0007669"/>
    <property type="project" value="TreeGrafter"/>
</dbReference>
<dbReference type="InterPro" id="IPR036034">
    <property type="entry name" value="PDZ_sf"/>
</dbReference>
<reference evidence="6" key="3">
    <citation type="submission" date="2015-06" db="UniProtKB">
        <authorList>
            <consortium name="EnsemblMetazoa"/>
        </authorList>
    </citation>
    <scope>IDENTIFICATION</scope>
</reference>
<dbReference type="EnsemblMetazoa" id="CapteT201752">
    <property type="protein sequence ID" value="CapteP201752"/>
    <property type="gene ID" value="CapteG201752"/>
</dbReference>
<dbReference type="OrthoDB" id="2272012at2759"/>
<dbReference type="Gene3D" id="2.30.29.30">
    <property type="entry name" value="Pleckstrin-homology domain (PH domain)/Phosphotyrosine-binding domain (PTB)"/>
    <property type="match status" value="1"/>
</dbReference>
<reference evidence="5 7" key="2">
    <citation type="journal article" date="2013" name="Nature">
        <title>Insights into bilaterian evolution from three spiralian genomes.</title>
        <authorList>
            <person name="Simakov O."/>
            <person name="Marletaz F."/>
            <person name="Cho S.J."/>
            <person name="Edsinger-Gonzales E."/>
            <person name="Havlak P."/>
            <person name="Hellsten U."/>
            <person name="Kuo D.H."/>
            <person name="Larsson T."/>
            <person name="Lv J."/>
            <person name="Arendt D."/>
            <person name="Savage R."/>
            <person name="Osoegawa K."/>
            <person name="de Jong P."/>
            <person name="Grimwood J."/>
            <person name="Chapman J.A."/>
            <person name="Shapiro H."/>
            <person name="Aerts A."/>
            <person name="Otillar R.P."/>
            <person name="Terry A.Y."/>
            <person name="Boore J.L."/>
            <person name="Grigoriev I.V."/>
            <person name="Lindberg D.R."/>
            <person name="Seaver E.C."/>
            <person name="Weisblat D.A."/>
            <person name="Putnam N.H."/>
            <person name="Rokhsar D.S."/>
        </authorList>
    </citation>
    <scope>NUCLEOTIDE SEQUENCE</scope>
    <source>
        <strain evidence="5 7">I ESC-2004</strain>
    </source>
</reference>
<dbReference type="EMBL" id="AMQN01009993">
    <property type="status" value="NOT_ANNOTATED_CDS"/>
    <property type="molecule type" value="Genomic_DNA"/>
</dbReference>
<dbReference type="Gene3D" id="2.30.42.10">
    <property type="match status" value="1"/>
</dbReference>
<sequence length="692" mass="77444">MIAESVEDGRKNARHNIPLAAAGIPPTQTLISFQKSGAERNYITEQSEISVKETRSRLQSCDVEYNDPESEQQMPDQIESLRIQRRKIRKQLMQSVSAGVKSCIPELNRDLAWMESLTVVLKKGRHGYGFAVTGSSPAIISRIQEETPAEGAGLRKGDCIVKINGQNVSRSMADSVAKIIKQSDNQIVVDIQRPDLTSQLTPPRPAPLPPIREEDATGSMHEPVDLRPNPNMLPSPQTSFNQSSPERPMSISSSSPCQLSPAATSSPASSNDDSFRSLEDDEACKSAAVDISFQSLGTQEQERQTAIAKLRRMEADFVDVMHAGMERFSRPLRQHIISTTEYATLFQNVEKLVSFSECHLHHLRENSLQYSDSEDSPESERFTQIVGAVFKPRVEMMSDAYEEYCNGLKNSFRLLMELHDDQEFNQFLKHPPLEPGEPSISQFLQRPLQHIKDMVLTFQRIAVNTSLSHHDYEEMKAVIENLRNACNRINESNTRRSRSNISVASMAPSTRSRASLRSKAPSRCASRTSNHSRTSDGNQSVSSMMSIASIDSEVMDIQSRLLFPEHMPAFQLATATRHMIYSGDLLHFDGLLWNRVFAVLMSDLLLMARPDQEGYLSVMQDPIILHAIDHLNVNGSTENEFSIVLTPTRGESALIFQAPTQDLKSTWGHVLQQRICASKAQLIIDNNLDNIV</sequence>
<dbReference type="SUPFAM" id="SSF50729">
    <property type="entry name" value="PH domain-like"/>
    <property type="match status" value="1"/>
</dbReference>
<dbReference type="HOGENOM" id="CLU_013905_0_0_1"/>
<dbReference type="InterPro" id="IPR000219">
    <property type="entry name" value="DH_dom"/>
</dbReference>
<evidence type="ECO:0000313" key="6">
    <source>
        <dbReference type="EnsemblMetazoa" id="CapteP201752"/>
    </source>
</evidence>
<dbReference type="InterPro" id="IPR035899">
    <property type="entry name" value="DBL_dom_sf"/>
</dbReference>
<proteinExistence type="predicted"/>
<protein>
    <recommendedName>
        <fullName evidence="8">DH domain-containing protein</fullName>
    </recommendedName>
</protein>
<feature type="compositionally biased region" description="Polar residues" evidence="1">
    <location>
        <begin position="525"/>
        <end position="541"/>
    </location>
</feature>
<evidence type="ECO:0000313" key="5">
    <source>
        <dbReference type="EMBL" id="ELT99593.1"/>
    </source>
</evidence>
<dbReference type="PANTHER" id="PTHR46848">
    <property type="entry name" value="REGULATOR OF G-PROTEIN SIGNALING 3"/>
    <property type="match status" value="1"/>
</dbReference>
<dbReference type="Pfam" id="PF00621">
    <property type="entry name" value="RhoGEF"/>
    <property type="match status" value="1"/>
</dbReference>
<dbReference type="GO" id="GO:0005085">
    <property type="term" value="F:guanyl-nucleotide exchange factor activity"/>
    <property type="evidence" value="ECO:0007669"/>
    <property type="project" value="InterPro"/>
</dbReference>
<dbReference type="SUPFAM" id="SSF48065">
    <property type="entry name" value="DBL homology domain (DH-domain)"/>
    <property type="match status" value="1"/>
</dbReference>
<dbReference type="InterPro" id="IPR001849">
    <property type="entry name" value="PH_domain"/>
</dbReference>
<keyword evidence="7" id="KW-1185">Reference proteome</keyword>
<evidence type="ECO:0000259" key="4">
    <source>
        <dbReference type="PROSITE" id="PS50106"/>
    </source>
</evidence>
<feature type="region of interest" description="Disordered" evidence="1">
    <location>
        <begin position="490"/>
        <end position="541"/>
    </location>
</feature>
<organism evidence="5">
    <name type="scientific">Capitella teleta</name>
    <name type="common">Polychaete worm</name>
    <dbReference type="NCBI Taxonomy" id="283909"/>
    <lineage>
        <taxon>Eukaryota</taxon>
        <taxon>Metazoa</taxon>
        <taxon>Spiralia</taxon>
        <taxon>Lophotrochozoa</taxon>
        <taxon>Annelida</taxon>
        <taxon>Polychaeta</taxon>
        <taxon>Sedentaria</taxon>
        <taxon>Scolecida</taxon>
        <taxon>Capitellidae</taxon>
        <taxon>Capitella</taxon>
    </lineage>
</organism>
<dbReference type="GO" id="GO:0005634">
    <property type="term" value="C:nucleus"/>
    <property type="evidence" value="ECO:0007669"/>
    <property type="project" value="TreeGrafter"/>
</dbReference>
<dbReference type="PROSITE" id="PS50106">
    <property type="entry name" value="PDZ"/>
    <property type="match status" value="1"/>
</dbReference>
<feature type="compositionally biased region" description="Polar residues" evidence="1">
    <location>
        <begin position="499"/>
        <end position="515"/>
    </location>
</feature>
<dbReference type="PANTHER" id="PTHR46848:SF1">
    <property type="entry name" value="REGULATOR OF G-PROTEIN SIGNALING 3"/>
    <property type="match status" value="1"/>
</dbReference>
<evidence type="ECO:0000313" key="7">
    <source>
        <dbReference type="Proteomes" id="UP000014760"/>
    </source>
</evidence>
<name>R7U058_CAPTE</name>